<dbReference type="SUPFAM" id="SSF56281">
    <property type="entry name" value="Metallo-hydrolase/oxidoreductase"/>
    <property type="match status" value="1"/>
</dbReference>
<dbReference type="Gene3D" id="3.60.15.10">
    <property type="entry name" value="Ribonuclease Z/Hydroxyacylglutathione hydrolase-like"/>
    <property type="match status" value="2"/>
</dbReference>
<evidence type="ECO:0000313" key="1">
    <source>
        <dbReference type="EMBL" id="MDR0177214.1"/>
    </source>
</evidence>
<dbReference type="RefSeq" id="WP_308679413.1">
    <property type="nucleotide sequence ID" value="NZ_JAMZMF010000005.1"/>
</dbReference>
<evidence type="ECO:0008006" key="3">
    <source>
        <dbReference type="Google" id="ProtNLM"/>
    </source>
</evidence>
<sequence>MKISSTRTQWSVGQGFFHSGTVTLCGNQTQTIHYVYDCGSCSPKILKTRISNYVQTINNGKSDSKETANPEIKLFFVSHFDRDHINGITTLSQMVDVDRYIIPFVKPEVRLFNFTHMMTEDDSFPSGSTEDQFVVAVTISPEEAFLELTSRPEERYRVIQIPPSDSRDLRTIEIPSINLANSTFRSADRIDFNLNYSSITASIQSQKKIVWQWESHTLKQFDETTIAQFRKHLVSKLNSTSASYPVRFNDSEDIFSTRNMRHWVKDPNNRNILKDAYRKALGENTSLNRTSLMLYSGPPKGTYSAFWSYSNNRGSLSHSSLYNIEKVFREAQIDDEDLDLIHGGRLLRMASLAAELPQLPSNLDDAPIGWLGLGDIEFDDPSSVNDLFNHRKLQVRTLAIPHHGSGSNKNWNNNILHNFQHPIACVASVGVNYSRYGHPNRNVVMDINGAGSTLIVVTEVPDSQFKENVYYITRH</sequence>
<name>A0AAW8L6Q5_9ACTO</name>
<protein>
    <recommendedName>
        <fullName evidence="3">Metallo-beta-lactamase domain-containing protein</fullName>
    </recommendedName>
</protein>
<dbReference type="AlphaFoldDB" id="A0AAW8L6Q5"/>
<accession>A0AAW8L6Q5</accession>
<comment type="caution">
    <text evidence="1">The sequence shown here is derived from an EMBL/GenBank/DDBJ whole genome shotgun (WGS) entry which is preliminary data.</text>
</comment>
<dbReference type="Proteomes" id="UP001230065">
    <property type="component" value="Unassembled WGS sequence"/>
</dbReference>
<reference evidence="1" key="1">
    <citation type="submission" date="2022-06" db="EMBL/GenBank/DDBJ databases">
        <title>Draft Genome Sequences of Three Actinomyces oris Strains, Isolated from Healthy Human Feces.</title>
        <authorList>
            <person name="Ye Y."/>
            <person name="Liu C."/>
            <person name="Zhao J."/>
            <person name="Xu J."/>
            <person name="Huang H."/>
            <person name="Wang B."/>
            <person name="Wei J."/>
            <person name="Jing X."/>
        </authorList>
    </citation>
    <scope>NUCLEOTIDE SEQUENCE</scope>
    <source>
        <strain evidence="1">CNGBCC1803727</strain>
    </source>
</reference>
<organism evidence="1 2">
    <name type="scientific">Actinomyces oris</name>
    <dbReference type="NCBI Taxonomy" id="544580"/>
    <lineage>
        <taxon>Bacteria</taxon>
        <taxon>Bacillati</taxon>
        <taxon>Actinomycetota</taxon>
        <taxon>Actinomycetes</taxon>
        <taxon>Actinomycetales</taxon>
        <taxon>Actinomycetaceae</taxon>
        <taxon>Actinomyces</taxon>
    </lineage>
</organism>
<evidence type="ECO:0000313" key="2">
    <source>
        <dbReference type="Proteomes" id="UP001230065"/>
    </source>
</evidence>
<dbReference type="InterPro" id="IPR036866">
    <property type="entry name" value="RibonucZ/Hydroxyglut_hydro"/>
</dbReference>
<dbReference type="EMBL" id="JAMZMF010000005">
    <property type="protein sequence ID" value="MDR0177214.1"/>
    <property type="molecule type" value="Genomic_DNA"/>
</dbReference>
<proteinExistence type="predicted"/>
<gene>
    <name evidence="1" type="ORF">RF687_04550</name>
</gene>